<evidence type="ECO:0000313" key="16">
    <source>
        <dbReference type="EMBL" id="TCV83327.1"/>
    </source>
</evidence>
<dbReference type="Gene3D" id="2.150.10.10">
    <property type="entry name" value="Serralysin-like metalloprotease, C-terminal"/>
    <property type="match status" value="12"/>
</dbReference>
<feature type="domain" description="Trimeric autotransporter adhesin YadA-like stalk" evidence="14">
    <location>
        <begin position="2554"/>
        <end position="2587"/>
    </location>
</feature>
<organism evidence="16 17">
    <name type="scientific">Testudinibacter aquarius</name>
    <dbReference type="NCBI Taxonomy" id="1524974"/>
    <lineage>
        <taxon>Bacteria</taxon>
        <taxon>Pseudomonadati</taxon>
        <taxon>Pseudomonadota</taxon>
        <taxon>Gammaproteobacteria</taxon>
        <taxon>Pasteurellales</taxon>
        <taxon>Pasteurellaceae</taxon>
        <taxon>Testudinibacter</taxon>
    </lineage>
</organism>
<evidence type="ECO:0000256" key="4">
    <source>
        <dbReference type="ARBA" id="ARBA00022448"/>
    </source>
</evidence>
<dbReference type="InterPro" id="IPR011049">
    <property type="entry name" value="Serralysin-like_metalloprot_C"/>
</dbReference>
<comment type="caution">
    <text evidence="16">The sequence shown here is derived from an EMBL/GenBank/DDBJ whole genome shotgun (WGS) entry which is preliminary data.</text>
</comment>
<dbReference type="InterPro" id="IPR008635">
    <property type="entry name" value="Coiled_stalk_dom"/>
</dbReference>
<keyword evidence="5" id="KW-1134">Transmembrane beta strand</keyword>
<gene>
    <name evidence="16" type="ORF">EDC16_1154</name>
</gene>
<dbReference type="GO" id="GO:0015031">
    <property type="term" value="P:protein transport"/>
    <property type="evidence" value="ECO:0007669"/>
    <property type="project" value="UniProtKB-KW"/>
</dbReference>
<feature type="domain" description="Trimeric autotransporter adhesin YadA-like head" evidence="13">
    <location>
        <begin position="601"/>
        <end position="626"/>
    </location>
</feature>
<feature type="domain" description="Trimeric autotransporter adhesin YadA-like head" evidence="13">
    <location>
        <begin position="1141"/>
        <end position="1164"/>
    </location>
</feature>
<reference evidence="16 17" key="1">
    <citation type="submission" date="2019-03" db="EMBL/GenBank/DDBJ databases">
        <title>Genomic Encyclopedia of Type Strains, Phase IV (KMG-IV): sequencing the most valuable type-strain genomes for metagenomic binning, comparative biology and taxonomic classification.</title>
        <authorList>
            <person name="Goeker M."/>
        </authorList>
    </citation>
    <scope>NUCLEOTIDE SEQUENCE [LARGE SCALE GENOMIC DNA]</scope>
    <source>
        <strain evidence="16 17">DSM 28140</strain>
    </source>
</reference>
<dbReference type="SUPFAM" id="SSF54523">
    <property type="entry name" value="Pili subunits"/>
    <property type="match status" value="1"/>
</dbReference>
<evidence type="ECO:0000256" key="1">
    <source>
        <dbReference type="ARBA" id="ARBA00004241"/>
    </source>
</evidence>
<keyword evidence="10" id="KW-0998">Cell outer membrane</keyword>
<evidence type="ECO:0000256" key="5">
    <source>
        <dbReference type="ARBA" id="ARBA00022452"/>
    </source>
</evidence>
<keyword evidence="4" id="KW-0813">Transport</keyword>
<dbReference type="Pfam" id="PF05662">
    <property type="entry name" value="YadA_stalk"/>
    <property type="match status" value="12"/>
</dbReference>
<feature type="domain" description="Trimeric autotransporter adhesin YadA-like head" evidence="13">
    <location>
        <begin position="879"/>
        <end position="904"/>
    </location>
</feature>
<evidence type="ECO:0000259" key="13">
    <source>
        <dbReference type="Pfam" id="PF05658"/>
    </source>
</evidence>
<feature type="domain" description="Trimeric autotransporter adhesin YadA-like head" evidence="13">
    <location>
        <begin position="398"/>
        <end position="420"/>
    </location>
</feature>
<dbReference type="Gene3D" id="2.20.70.140">
    <property type="match status" value="4"/>
</dbReference>
<comment type="similarity">
    <text evidence="3">Belongs to the autotransporter-2 (AT-2) (TC 1.B.40) family.</text>
</comment>
<evidence type="ECO:0000259" key="14">
    <source>
        <dbReference type="Pfam" id="PF05662"/>
    </source>
</evidence>
<feature type="domain" description="Trimeric autotransporter adhesin YadA-like stalk" evidence="14">
    <location>
        <begin position="1869"/>
        <end position="1892"/>
    </location>
</feature>
<feature type="domain" description="Trimeric autotransporter adhesin YadA-like head" evidence="13">
    <location>
        <begin position="155"/>
        <end position="179"/>
    </location>
</feature>
<evidence type="ECO:0000259" key="15">
    <source>
        <dbReference type="Pfam" id="PF13018"/>
    </source>
</evidence>
<feature type="domain" description="Trimeric autotransporter adhesin YadA-like head" evidence="13">
    <location>
        <begin position="583"/>
        <end position="597"/>
    </location>
</feature>
<feature type="domain" description="Trimeric autotransporter adhesin YadA-like stalk" evidence="14">
    <location>
        <begin position="1987"/>
        <end position="2026"/>
    </location>
</feature>
<dbReference type="Pfam" id="PF13018">
    <property type="entry name" value="ESPR"/>
    <property type="match status" value="1"/>
</dbReference>
<feature type="domain" description="Trimeric autotransporter adhesin YadA-like head" evidence="13">
    <location>
        <begin position="258"/>
        <end position="280"/>
    </location>
</feature>
<dbReference type="Proteomes" id="UP000294619">
    <property type="component" value="Unassembled WGS sequence"/>
</dbReference>
<name>A0A4R3XWI8_9PAST</name>
<evidence type="ECO:0000256" key="6">
    <source>
        <dbReference type="ARBA" id="ARBA00022692"/>
    </source>
</evidence>
<feature type="domain" description="Trimeric autotransporter adhesin YadA-like stalk" evidence="14">
    <location>
        <begin position="2919"/>
        <end position="2950"/>
    </location>
</feature>
<feature type="domain" description="Trimeric autotransporter adhesin YadA-like head" evidence="13">
    <location>
        <begin position="1096"/>
        <end position="1122"/>
    </location>
</feature>
<feature type="domain" description="Trimeric autotransporter adhesin YadA-like stalk" evidence="14">
    <location>
        <begin position="3936"/>
        <end position="3974"/>
    </location>
</feature>
<dbReference type="RefSeq" id="WP_132968081.1">
    <property type="nucleotide sequence ID" value="NZ_SMCP01000015.1"/>
</dbReference>
<feature type="domain" description="ESPR" evidence="15">
    <location>
        <begin position="1"/>
        <end position="49"/>
    </location>
</feature>
<dbReference type="Pfam" id="PF03895">
    <property type="entry name" value="YadA_anchor"/>
    <property type="match status" value="1"/>
</dbReference>
<feature type="domain" description="Trimeric autotransporter adhesin YadA-like head" evidence="13">
    <location>
        <begin position="226"/>
        <end position="251"/>
    </location>
</feature>
<protein>
    <submittedName>
        <fullName evidence="16">Trimeric autotransporter adhesin</fullName>
    </submittedName>
</protein>
<dbReference type="InterPro" id="IPR045584">
    <property type="entry name" value="Pilin-like"/>
</dbReference>
<feature type="domain" description="Trimeric autotransporter adhesin YadA-like C-terminal membrane anchor" evidence="12">
    <location>
        <begin position="3988"/>
        <end position="4047"/>
    </location>
</feature>
<feature type="domain" description="Trimeric autotransporter adhesin YadA-like stalk" evidence="14">
    <location>
        <begin position="3034"/>
        <end position="3066"/>
    </location>
</feature>
<feature type="domain" description="Trimeric autotransporter adhesin YadA-like stalk" evidence="14">
    <location>
        <begin position="1501"/>
        <end position="1540"/>
    </location>
</feature>
<feature type="domain" description="Trimeric autotransporter adhesin YadA-like stalk" evidence="14">
    <location>
        <begin position="2339"/>
        <end position="2382"/>
    </location>
</feature>
<keyword evidence="8" id="KW-0653">Protein transport</keyword>
<dbReference type="EMBL" id="SMCP01000015">
    <property type="protein sequence ID" value="TCV83327.1"/>
    <property type="molecule type" value="Genomic_DNA"/>
</dbReference>
<dbReference type="Gene3D" id="3.30.1300.30">
    <property type="entry name" value="GSPII I/J protein-like"/>
    <property type="match status" value="1"/>
</dbReference>
<evidence type="ECO:0000256" key="7">
    <source>
        <dbReference type="ARBA" id="ARBA00022729"/>
    </source>
</evidence>
<comment type="subcellular location">
    <subcellularLocation>
        <location evidence="2">Cell outer membrane</location>
    </subcellularLocation>
    <subcellularLocation>
        <location evidence="1">Cell surface</location>
    </subcellularLocation>
</comment>
<dbReference type="Pfam" id="PF05658">
    <property type="entry name" value="YadA_head"/>
    <property type="match status" value="11"/>
</dbReference>
<feature type="transmembrane region" description="Helical" evidence="11">
    <location>
        <begin position="43"/>
        <end position="66"/>
    </location>
</feature>
<keyword evidence="6 11" id="KW-0812">Transmembrane</keyword>
<dbReference type="GO" id="GO:0009986">
    <property type="term" value="C:cell surface"/>
    <property type="evidence" value="ECO:0007669"/>
    <property type="project" value="UniProtKB-SubCell"/>
</dbReference>
<dbReference type="Gene3D" id="6.10.250.2040">
    <property type="match status" value="1"/>
</dbReference>
<evidence type="ECO:0000259" key="12">
    <source>
        <dbReference type="Pfam" id="PF03895"/>
    </source>
</evidence>
<feature type="domain" description="Trimeric autotransporter adhesin YadA-like stalk" evidence="14">
    <location>
        <begin position="3657"/>
        <end position="3677"/>
    </location>
</feature>
<dbReference type="GO" id="GO:0009279">
    <property type="term" value="C:cell outer membrane"/>
    <property type="evidence" value="ECO:0007669"/>
    <property type="project" value="UniProtKB-SubCell"/>
</dbReference>
<keyword evidence="7" id="KW-0732">Signal</keyword>
<dbReference type="CDD" id="cd12820">
    <property type="entry name" value="LbR_YadA-like"/>
    <property type="match status" value="1"/>
</dbReference>
<evidence type="ECO:0000256" key="9">
    <source>
        <dbReference type="ARBA" id="ARBA00023136"/>
    </source>
</evidence>
<dbReference type="SUPFAM" id="SSF101967">
    <property type="entry name" value="Adhesin YadA, collagen-binding domain"/>
    <property type="match status" value="7"/>
</dbReference>
<dbReference type="InterPro" id="IPR024973">
    <property type="entry name" value="ESPR"/>
</dbReference>
<dbReference type="InterPro" id="IPR005594">
    <property type="entry name" value="YadA_C"/>
</dbReference>
<feature type="domain" description="Trimeric autotransporter adhesin YadA-like stalk" evidence="14">
    <location>
        <begin position="1272"/>
        <end position="1309"/>
    </location>
</feature>
<feature type="domain" description="Trimeric autotransporter adhesin YadA-like head" evidence="13">
    <location>
        <begin position="1195"/>
        <end position="1214"/>
    </location>
</feature>
<dbReference type="Gene3D" id="2.60.40.4050">
    <property type="match status" value="1"/>
</dbReference>
<dbReference type="InterPro" id="IPR008640">
    <property type="entry name" value="Adhesin_Head_dom"/>
</dbReference>
<keyword evidence="11" id="KW-1133">Transmembrane helix</keyword>
<feature type="domain" description="Trimeric autotransporter adhesin YadA-like stalk" evidence="14">
    <location>
        <begin position="1042"/>
        <end position="1085"/>
    </location>
</feature>
<feature type="domain" description="Trimeric autotransporter adhesin YadA-like head" evidence="13">
    <location>
        <begin position="441"/>
        <end position="467"/>
    </location>
</feature>
<dbReference type="Gene3D" id="6.20.50.100">
    <property type="match status" value="2"/>
</dbReference>
<feature type="domain" description="Trimeric autotransporter adhesin YadA-like stalk" evidence="14">
    <location>
        <begin position="2221"/>
        <end position="2244"/>
    </location>
</feature>
<keyword evidence="9 11" id="KW-0472">Membrane</keyword>
<evidence type="ECO:0000256" key="2">
    <source>
        <dbReference type="ARBA" id="ARBA00004442"/>
    </source>
</evidence>
<evidence type="ECO:0000256" key="3">
    <source>
        <dbReference type="ARBA" id="ARBA00005848"/>
    </source>
</evidence>
<evidence type="ECO:0000313" key="17">
    <source>
        <dbReference type="Proteomes" id="UP000294619"/>
    </source>
</evidence>
<accession>A0A4R3XWI8</accession>
<dbReference type="Gene3D" id="1.20.5.170">
    <property type="match status" value="3"/>
</dbReference>
<evidence type="ECO:0000256" key="8">
    <source>
        <dbReference type="ARBA" id="ARBA00022927"/>
    </source>
</evidence>
<evidence type="ECO:0000256" key="11">
    <source>
        <dbReference type="SAM" id="Phobius"/>
    </source>
</evidence>
<sequence length="4047" mass="397972">MNKIYKVIWSKVVQAWVVVSELGSSQSKGGSVRTLVRASNHSLLSPLSAVAFAVSMAFAGLAQAVVVSTTGYTNGSPNASIVIGSAVGNTGCWGGTGTASGVDYSAVSAVDGSGQLASVWGCANGNGQVAATLLGSGAKANGAWATAMGPYAEAGTRGSAFGVKANAGGNDAVALGSFANATASQTVAIGGSIGNAADATNRANATTASAVGAVAIGSNTVRGAQASGTDSIAIGGQSTASGGGTIAIGNLATGTVANTVAIGVSTNATGFDSVALGSGAQALAGGANIAIGRGAYTNGTSSPANPANGTNISIGSAAGVGQTTTANGNVAIGGNAGQNVSGRANLAMGFQAGSGVSGNANIAFGRSAGFGGTAAAPYAQSGSVAIGDSALSSSATGYSTAVGSYAQATGQQAIAIGGGSAANSIASGNNAVAIGTVGTQATSSNTVALGSSAQANAISAIAVGNSAHALGQGSVVMGSAAGQLNTQAYTIAIGNSAGTATTGTTNTENTAIGRSAGQNVSGNTNLALSSQAGQNVSGSNNFAAMLQAGQYVSGNNNIAIGQTAGRGSAATAMAASHTVALSTGAVASQDNAIAIGRTSQATNANAVAMGYTARALGANSIAMGNAALVNSSAGNAIAIGINALSTTYSGVAIGDNARATTSGLTSATAGSSTAIGRNAGANLGTAVGEGAWAASSSVSIGRNAASVPKDWSTSDMNTTNNNFGISNYPGAGNVVIGDNARAMVGGRGANLASVALGYGASIVATDETTITNQRLLGVGSATALGGNTLITGSTGATVVGANANSTGSNGSVSVGQYATAGTLARGILTPAEAGIAIGGARYNTNGAVVASTATRVTGEAAIAIGSALPTGTTYQITTATAANAIALGTGAQALAENTISIGTGNVVRGANSGALGDPSYISGSGTYTIGNDNGTSAQPIAANNSGAFGNNNAMIVGGSSGIRIVGNNNNVSSSNVMVLGNNVIVGTGLDGAVVLGNDSTVSKAVDTAKTDLNGLTYTYATAGAAPADGDVVSVGTAAKPRQIQNVANGQVSATSLDAINGSQLYAVADTLSGKLTHFYSVANTDSTAGNYNNDGATGANAMALGPNAKAVGAQSIAMGLNAQTSDGADSVAIGHESNASTGSVAMGRGTVANGQNAVAIGLGAQATSAESDNFGGVAIGGQSRATTPTGALYTATAIGYSSQATTDGALALGDTAKATANAGDVALGSNSATAAVVNTTEAGIGGLKYSGFAGTAATSTVSVGDTDKERTLTNVAAGRISQTSTDAINGSQLYATNLTLSNVATTAVSILGGDAKLATDGNITMTNIGDTGKTTVHDAIKAAKTEVTNGTNVTSVVKTEGANGQAVYTVNANGTTASAGSTAVTVSADPKDGTTNITNYKVDLSQETKDSIAKADSALQSWTAQVNGTTAKTIDKDNTTLNFVNGDNILITNDNGGIKVSTSMTPTFTSVNATTITAPTISTGNGGPSMTTTGIDAGSQKITNVTAGSADTDAVNYSQLKAVQDAAKTSSVVKGTNVASVTSTTTGVNTEYTVNADGTTVSGTGAVKVTAGDKNATTNVTDYALDLTDKTKEDIAKGVTASEDIASKGIAFAGDSGDNATRKLGETLNVKGGNTTEANLTDNNIGVVSNGADTLTVKLAKDINLGATGSLTINNNKLDKDGLEVVSGVTSVSVKPIKLGDPVSVVATDGSNTAVYGAKGLSFTETNGTPLANSPSISQTGINAGSQQITAVKSGVDGTTLADAAGDTLTNAANIGDVKNAITNLETQYQGDNTTVTVKRKPAEVLSITGGATDLTDNNIGTVGNADGSIAVKLAKNLTGLTDVATESLSVGDKVTITSAGIDAGGLPITNVADGVNDDDAVNMSQLNKVAGGWEIGNDITEDKIGNVAAGKRVDFVSGNEESTQVTVAQGADGNSVVTVEAAPGALRYSNTNTAAGGNVSTGDQFTATDSVTLVGKDGDTSGGVTINNVAPGTLSADSKQAVNGSQLFATNTNVTTNATNITNLQTEVGKGWNVQANATAAEKVAMGDTVKFIDGKNIEITQNGKEFTIATAAALVADSLTITNGPVINAEGINAGSQQITAVKSGVDGTTLADAAGDTLTNAANIGDVKNAITNLETQYQGDNTTVTVKRKPAEVLSITGGATDLTDNNIGTVGNADGSIAVKLAKNLTGLTDVATESLSVGDKVTITSAGIDAGGLPITNVADGVNDDDAVNMSQLNKVAGGWEIGNDITEDKIGNVAAGKRVDFVSGNEESTQVTVAQGADGNSVVTVEAAPGALRYSNTNTAAGGNVSTGDQFTATDSVTLVGKDGDTSGGVTINNVAPGTLSADSKQAVNGSQLFETNQNVAINTTNIATNAANIAKGINFGGTEGSNKYALGDTINVKGDSNITSTTIAGGTQLALANTVTIGNATTGKPVTINGEAGTVGGLTNTTFDAANITSGQAATEDQLKAVSEVASAGWNVQANDTTAANVAPNDTVTFKDGKNILVTQEGKTLTIATSDTPEFTSVKIGDATNNTTLTSTANGLDVGGDKITNVATGTADTDAVNVAQLNEVAGAAAKPLTFAGNSRVAADGTSDVERKLGETLKIYGATDGSLTALSTDAATAGSYSGKNIQTITDKTTGAVQIQLAENPEFTSVKIGDTTNNTTLTSTANGLDVGGDKITNLKSGLDGTTLGNASGAVLTNAVNVADLQSAVTGLTDGGFKVNADNADAKTHKLGNELAIVAGNATDTSSSNLATKVEQDADGKTTVTVSMKNAPTFTGTVTAPTFVTSGNNPVTIGDGKVTGLVAPTEDGDAANKKYVDDQVTNINTTVDAVALNTSGDSGAGNVNLKTQTLSVTGTADQIETTAADQGIKLKLSDKVTDSLAKADNAVQYDDPAVKDKVTLGGTDSTTPVQLTNVKAGDLSANSTDAVNGSQLFATNQNIETLQKGWNVTTSQSDGTASGSAVTAVKAEDTVTIDAGKNIVITQDGQKVSIATSATPEFSSVKIGDDTNNTTLTSTANGLDVGGDKITNVGSGTVAADSTDAVNGGDVYTAIQNTETQYQGDNTAVTVKRKPTDVLSVKGGAAADQLTDNNIGTVGAEDGSITVKLAKNLTGLEKVTVGDSELTTNGLTISNGTAGSAVSLTKDGLNNGGNQITNVKSGLGDTALGDASGAVLTNAVNVADLQSAVTGLTDSGFKVNADNADVKTHKLGNELAIVAGNATDTVTTNLATNVTQDADGKTTVTVSMKESPTFKDITATSVTADDGAGNVTKLTATGTTVTDGTNTSTYGADGLVIKDKDGKEVASLDSTPITVKDNDGNDITNINTALNQLNSVQQTADSFAVKYDKNADGTPNKDSVTLAGTEATATKDDTTGVITTIGGTSLNNVASAGDISDVANANKAVNAADLNNQVVNLTNKGLIFGANDGTDYTAKLGSTVAVKGADSNTDFSKFDAGQNIMTQIDNGLIRVALAKDLSGLDSVTVGKDANGNTTVLNGGGTTVTNDDGRTASYGVDGMSVKGADGTSLASVGKDGVSTTGTVKVVDDSGNTVAQLDNTQMNVGGNSVTSVNEAINQLDKAAAAAKTTVTAGDNIVVTPTTNSDGSMTYNVATAKDLKVDSVKAGDTTINNDGLTIAGGPSVTKAGIDAAGTKITNVASGDISATSTDAVNGGDVHNAIKNATSDLVDSGLKFGANSGDTYTAKLGSTVNVKGADSNTDFSKFDGGKNIMTQVDTKGNITVALANDVEVASAKFGDTVKIDNNGINAGNTVIDGVKAGSIAAGSQQAVNGGQVRDVAESVAKALGDGAKVNPDGTVTAPTYTITKTDGSTVTANSVGGALNYFNQEIVKPITFTGDSGSYDAKLGNTVNVKGDGKNISTSVSGNNLTISMTDTPEFSRVTTGGTVMNSNGLTTGGGNGPSLTTSGINAAGTKISNVANATEAGDAVNFGQVQAMGNNLSRRINEVDKSARAGIAGALATAGLYQAYLPGKSMVSVGAGTYRGENALAIGVSRISDNGKIGVKLTGMSTSQGDAGGSVSVGYQW</sequence>
<proteinExistence type="inferred from homology"/>
<evidence type="ECO:0000256" key="10">
    <source>
        <dbReference type="ARBA" id="ARBA00023237"/>
    </source>
</evidence>